<reference evidence="2" key="1">
    <citation type="journal article" name="Insect Biochem. Mol. Biol.">
        <title>Silk of the common clothes moth, Tineola bisselliella, a cosmopolitan pest belonging to the basal ditrysian moth line.</title>
        <authorList>
            <person name="Rouhova L."/>
            <person name="Kludkiewicz B."/>
            <person name="Sehadova H."/>
            <person name="Sery M."/>
            <person name="Kucerova L."/>
            <person name="Konik P."/>
            <person name="Zurovec M."/>
        </authorList>
    </citation>
    <scope>NUCLEOTIDE SEQUENCE</scope>
    <source>
        <tissue evidence="2">Silk glands</tissue>
    </source>
</reference>
<dbReference type="InterPro" id="IPR009911">
    <property type="entry name" value="Fibroin_P25"/>
</dbReference>
<dbReference type="Pfam" id="PF07294">
    <property type="entry name" value="Fibroin_P25"/>
    <property type="match status" value="1"/>
</dbReference>
<organism evidence="2">
    <name type="scientific">Tineola bisselliella</name>
    <name type="common">Webbing clothes moth</name>
    <name type="synonym">Tinea bisselliella</name>
    <dbReference type="NCBI Taxonomy" id="93883"/>
    <lineage>
        <taxon>Eukaryota</taxon>
        <taxon>Metazoa</taxon>
        <taxon>Ecdysozoa</taxon>
        <taxon>Arthropoda</taxon>
        <taxon>Hexapoda</taxon>
        <taxon>Insecta</taxon>
        <taxon>Pterygota</taxon>
        <taxon>Neoptera</taxon>
        <taxon>Endopterygota</taxon>
        <taxon>Lepidoptera</taxon>
        <taxon>Glossata</taxon>
        <taxon>Ditrysia</taxon>
        <taxon>Tineoidea</taxon>
        <taxon>Tineidae</taxon>
        <taxon>Tineinae</taxon>
        <taxon>Tineola</taxon>
    </lineage>
</organism>
<evidence type="ECO:0000313" key="2">
    <source>
        <dbReference type="EMBL" id="QRN45216.1"/>
    </source>
</evidence>
<evidence type="ECO:0000256" key="1">
    <source>
        <dbReference type="SAM" id="SignalP"/>
    </source>
</evidence>
<protein>
    <submittedName>
        <fullName evidence="2">Fibrohexamerin 1</fullName>
    </submittedName>
</protein>
<gene>
    <name evidence="2" type="primary">Fhx1</name>
</gene>
<accession>A0A891XHI1</accession>
<feature type="chain" id="PRO_5032411922" evidence="1">
    <location>
        <begin position="17"/>
        <end position="223"/>
    </location>
</feature>
<feature type="signal peptide" evidence="1">
    <location>
        <begin position="1"/>
        <end position="16"/>
    </location>
</feature>
<proteinExistence type="evidence at transcript level"/>
<dbReference type="GO" id="GO:0005576">
    <property type="term" value="C:extracellular region"/>
    <property type="evidence" value="ECO:0007669"/>
    <property type="project" value="InterPro"/>
</dbReference>
<dbReference type="EMBL" id="MW244682">
    <property type="protein sequence ID" value="QRN45216.1"/>
    <property type="molecule type" value="mRNA"/>
</dbReference>
<dbReference type="AlphaFoldDB" id="A0A891XHI1"/>
<sequence>MFKYVLTFCLFIQCFADNIKRPCHIKDYKCIGDNLSANSVCNRKVDGFIPHKYNIPKYKFGAPSFASNYIETNLIITNMDKCHVSDYFINKDTDVAVLCVSCPMMNFDTDRTLVQHATCEEDKHYHYHFNGTYPLIKITMNLKKSNNFNICTTDAYTEVTDLPIFNIDPKDKRTEDFLTQDLSMLWNFVIEDFDVRGRYLMRDVVNHYLCDYGCPYVYTDDWF</sequence>
<keyword evidence="1" id="KW-0732">Signal</keyword>
<dbReference type="GO" id="GO:0005198">
    <property type="term" value="F:structural molecule activity"/>
    <property type="evidence" value="ECO:0007669"/>
    <property type="project" value="InterPro"/>
</dbReference>
<name>A0A891XHI1_TINBI</name>